<gene>
    <name evidence="1" type="ORF">E2C01_012907</name>
</gene>
<comment type="caution">
    <text evidence="1">The sequence shown here is derived from an EMBL/GenBank/DDBJ whole genome shotgun (WGS) entry which is preliminary data.</text>
</comment>
<dbReference type="EMBL" id="VSRR010000822">
    <property type="protein sequence ID" value="MPC19979.1"/>
    <property type="molecule type" value="Genomic_DNA"/>
</dbReference>
<dbReference type="Proteomes" id="UP000324222">
    <property type="component" value="Unassembled WGS sequence"/>
</dbReference>
<organism evidence="1 2">
    <name type="scientific">Portunus trituberculatus</name>
    <name type="common">Swimming crab</name>
    <name type="synonym">Neptunus trituberculatus</name>
    <dbReference type="NCBI Taxonomy" id="210409"/>
    <lineage>
        <taxon>Eukaryota</taxon>
        <taxon>Metazoa</taxon>
        <taxon>Ecdysozoa</taxon>
        <taxon>Arthropoda</taxon>
        <taxon>Crustacea</taxon>
        <taxon>Multicrustacea</taxon>
        <taxon>Malacostraca</taxon>
        <taxon>Eumalacostraca</taxon>
        <taxon>Eucarida</taxon>
        <taxon>Decapoda</taxon>
        <taxon>Pleocyemata</taxon>
        <taxon>Brachyura</taxon>
        <taxon>Eubrachyura</taxon>
        <taxon>Portunoidea</taxon>
        <taxon>Portunidae</taxon>
        <taxon>Portuninae</taxon>
        <taxon>Portunus</taxon>
    </lineage>
</organism>
<reference evidence="1 2" key="1">
    <citation type="submission" date="2019-05" db="EMBL/GenBank/DDBJ databases">
        <title>Another draft genome of Portunus trituberculatus and its Hox gene families provides insights of decapod evolution.</title>
        <authorList>
            <person name="Jeong J.-H."/>
            <person name="Song I."/>
            <person name="Kim S."/>
            <person name="Choi T."/>
            <person name="Kim D."/>
            <person name="Ryu S."/>
            <person name="Kim W."/>
        </authorList>
    </citation>
    <scope>NUCLEOTIDE SEQUENCE [LARGE SCALE GENOMIC DNA]</scope>
    <source>
        <tissue evidence="1">Muscle</tissue>
    </source>
</reference>
<evidence type="ECO:0000313" key="2">
    <source>
        <dbReference type="Proteomes" id="UP000324222"/>
    </source>
</evidence>
<evidence type="ECO:0000313" key="1">
    <source>
        <dbReference type="EMBL" id="MPC19979.1"/>
    </source>
</evidence>
<name>A0A5B7DFP4_PORTR</name>
<sequence>MQHFSGEKEAEDSHRGLVLVLFWTSSGCAVNPPSKLVVISLNIFRCISQLKRGIHSLPSKDNFSPDTKLHALTIHTLHSKFNMATPNRVSESLSGEGTDPSKQRCLWHFASTSLGDLRKYYTDFPWNDYCFCVRDPSLCAERITEVIVSGMEVYIPHSFSQPQPSKPSKTQPVLVLYMIERLPTKGTSAYHHLNLVHFIFLHRIMPSLFFNFSNTPS</sequence>
<dbReference type="AlphaFoldDB" id="A0A5B7DFP4"/>
<accession>A0A5B7DFP4</accession>
<keyword evidence="2" id="KW-1185">Reference proteome</keyword>
<proteinExistence type="predicted"/>
<protein>
    <submittedName>
        <fullName evidence="1">Uncharacterized protein</fullName>
    </submittedName>
</protein>